<evidence type="ECO:0000313" key="2">
    <source>
        <dbReference type="Proteomes" id="UP001301350"/>
    </source>
</evidence>
<dbReference type="Pfam" id="PF08853">
    <property type="entry name" value="DUF1823"/>
    <property type="match status" value="1"/>
</dbReference>
<dbReference type="EMBL" id="JANCYW010000001">
    <property type="protein sequence ID" value="KAK4534031.1"/>
    <property type="molecule type" value="Genomic_DNA"/>
</dbReference>
<sequence length="230" mass="26254">MPSAFVAAPFARGVAPCPWRTRPGGRRISRVGALISPRPTERRRRALASLRMESTERAQSVEQSDKTWAKDRSKDPLIWRVLHPGQLPTTIPTDFWYRCVDGSVDSMSILMMVWQSLGYTFDPNLMRWRVDAVAPEWLRAFPADHPPDFIGCTEWYSPDDDATVQRAADMLQGCIPPEYQNILREQLPQFPGVGESASTPQMHRRVQCVAYLLAKIAQQELEERDKKWTG</sequence>
<dbReference type="InterPro" id="IPR014952">
    <property type="entry name" value="DUF1823"/>
</dbReference>
<accession>A0AAV9IPN7</accession>
<protein>
    <submittedName>
        <fullName evidence="1">Uncharacterized protein</fullName>
    </submittedName>
</protein>
<proteinExistence type="predicted"/>
<gene>
    <name evidence="1" type="ORF">CDCA_CDCA01G0056</name>
</gene>
<organism evidence="1 2">
    <name type="scientific">Cyanidium caldarium</name>
    <name type="common">Red alga</name>
    <dbReference type="NCBI Taxonomy" id="2771"/>
    <lineage>
        <taxon>Eukaryota</taxon>
        <taxon>Rhodophyta</taxon>
        <taxon>Bangiophyceae</taxon>
        <taxon>Cyanidiales</taxon>
        <taxon>Cyanidiaceae</taxon>
        <taxon>Cyanidium</taxon>
    </lineage>
</organism>
<dbReference type="Gene3D" id="1.10.418.90">
    <property type="entry name" value="Protein of unknown function DUF1823"/>
    <property type="match status" value="1"/>
</dbReference>
<evidence type="ECO:0000313" key="1">
    <source>
        <dbReference type="EMBL" id="KAK4534031.1"/>
    </source>
</evidence>
<name>A0AAV9IPN7_CYACA</name>
<dbReference type="AlphaFoldDB" id="A0AAV9IPN7"/>
<keyword evidence="2" id="KW-1185">Reference proteome</keyword>
<reference evidence="1 2" key="1">
    <citation type="submission" date="2022-07" db="EMBL/GenBank/DDBJ databases">
        <title>Genome-wide signatures of adaptation to extreme environments.</title>
        <authorList>
            <person name="Cho C.H."/>
            <person name="Yoon H.S."/>
        </authorList>
    </citation>
    <scope>NUCLEOTIDE SEQUENCE [LARGE SCALE GENOMIC DNA]</scope>
    <source>
        <strain evidence="1 2">DBV 063 E5</strain>
    </source>
</reference>
<comment type="caution">
    <text evidence="1">The sequence shown here is derived from an EMBL/GenBank/DDBJ whole genome shotgun (WGS) entry which is preliminary data.</text>
</comment>
<dbReference type="Proteomes" id="UP001301350">
    <property type="component" value="Unassembled WGS sequence"/>
</dbReference>